<reference evidence="7" key="1">
    <citation type="submission" date="2018-05" db="EMBL/GenBank/DDBJ databases">
        <authorList>
            <person name="Lanie J.A."/>
            <person name="Ng W.-L."/>
            <person name="Kazmierczak K.M."/>
            <person name="Andrzejewski T.M."/>
            <person name="Davidsen T.M."/>
            <person name="Wayne K.J."/>
            <person name="Tettelin H."/>
            <person name="Glass J.I."/>
            <person name="Rusch D."/>
            <person name="Podicherti R."/>
            <person name="Tsui H.-C.T."/>
            <person name="Winkler M.E."/>
        </authorList>
    </citation>
    <scope>NUCLEOTIDE SEQUENCE</scope>
</reference>
<evidence type="ECO:0000256" key="3">
    <source>
        <dbReference type="ARBA" id="ARBA00023222"/>
    </source>
</evidence>
<dbReference type="EMBL" id="UINC01197029">
    <property type="protein sequence ID" value="SVE14305.1"/>
    <property type="molecule type" value="Genomic_DNA"/>
</dbReference>
<accession>A0A383B4F2</accession>
<feature type="non-terminal residue" evidence="7">
    <location>
        <position position="161"/>
    </location>
</feature>
<keyword evidence="1" id="KW-0028">Amino-acid biosynthesis</keyword>
<dbReference type="SUPFAM" id="SSF53850">
    <property type="entry name" value="Periplasmic binding protein-like II"/>
    <property type="match status" value="1"/>
</dbReference>
<dbReference type="CDD" id="cd13631">
    <property type="entry name" value="PBP2_Ct-PDT_like"/>
    <property type="match status" value="1"/>
</dbReference>
<name>A0A383B4F2_9ZZZZ</name>
<dbReference type="GO" id="GO:0004664">
    <property type="term" value="F:prephenate dehydratase activity"/>
    <property type="evidence" value="ECO:0007669"/>
    <property type="project" value="InterPro"/>
</dbReference>
<evidence type="ECO:0000256" key="1">
    <source>
        <dbReference type="ARBA" id="ARBA00022605"/>
    </source>
</evidence>
<dbReference type="Pfam" id="PF00800">
    <property type="entry name" value="PDT"/>
    <property type="match status" value="1"/>
</dbReference>
<sequence length="161" mass="18315">MISVSYQGERGSYSEEAINTYLGNNIECISHKTFEDVFQSVSNYESKYALIPIENSLGGSIHKNYDLLQKYTNLHIIGEFNHKIVHNLIVYPGTTFENIEKVISHWQAITQCEDYLKNKNLISEIKYDTAGSCKLISENKHQNMAAIASSRAATEYNLEIL</sequence>
<keyword evidence="3" id="KW-0584">Phenylalanine biosynthesis</keyword>
<keyword evidence="4" id="KW-0456">Lyase</keyword>
<dbReference type="Gene3D" id="3.40.190.10">
    <property type="entry name" value="Periplasmic binding protein-like II"/>
    <property type="match status" value="2"/>
</dbReference>
<dbReference type="PROSITE" id="PS51171">
    <property type="entry name" value="PREPHENATE_DEHYDR_3"/>
    <property type="match status" value="1"/>
</dbReference>
<evidence type="ECO:0000256" key="2">
    <source>
        <dbReference type="ARBA" id="ARBA00023141"/>
    </source>
</evidence>
<evidence type="ECO:0000259" key="6">
    <source>
        <dbReference type="PROSITE" id="PS51171"/>
    </source>
</evidence>
<evidence type="ECO:0000256" key="4">
    <source>
        <dbReference type="ARBA" id="ARBA00023239"/>
    </source>
</evidence>
<dbReference type="InterPro" id="IPR001086">
    <property type="entry name" value="Preph_deHydtase"/>
</dbReference>
<gene>
    <name evidence="7" type="ORF">METZ01_LOCUS467159</name>
</gene>
<dbReference type="GO" id="GO:0005737">
    <property type="term" value="C:cytoplasm"/>
    <property type="evidence" value="ECO:0007669"/>
    <property type="project" value="TreeGrafter"/>
</dbReference>
<evidence type="ECO:0000256" key="5">
    <source>
        <dbReference type="ARBA" id="ARBA00029440"/>
    </source>
</evidence>
<comment type="pathway">
    <text evidence="5">Amino-acid biosynthesis.</text>
</comment>
<dbReference type="PANTHER" id="PTHR21022">
    <property type="entry name" value="PREPHENATE DEHYDRATASE P PROTEIN"/>
    <property type="match status" value="1"/>
</dbReference>
<keyword evidence="2" id="KW-0057">Aromatic amino acid biosynthesis</keyword>
<feature type="domain" description="Prephenate dehydratase" evidence="6">
    <location>
        <begin position="3"/>
        <end position="161"/>
    </location>
</feature>
<dbReference type="AlphaFoldDB" id="A0A383B4F2"/>
<organism evidence="7">
    <name type="scientific">marine metagenome</name>
    <dbReference type="NCBI Taxonomy" id="408172"/>
    <lineage>
        <taxon>unclassified sequences</taxon>
        <taxon>metagenomes</taxon>
        <taxon>ecological metagenomes</taxon>
    </lineage>
</organism>
<evidence type="ECO:0000313" key="7">
    <source>
        <dbReference type="EMBL" id="SVE14305.1"/>
    </source>
</evidence>
<dbReference type="PANTHER" id="PTHR21022:SF19">
    <property type="entry name" value="PREPHENATE DEHYDRATASE-RELATED"/>
    <property type="match status" value="1"/>
</dbReference>
<proteinExistence type="predicted"/>
<protein>
    <recommendedName>
        <fullName evidence="6">Prephenate dehydratase domain-containing protein</fullName>
    </recommendedName>
</protein>
<dbReference type="GO" id="GO:0009094">
    <property type="term" value="P:L-phenylalanine biosynthetic process"/>
    <property type="evidence" value="ECO:0007669"/>
    <property type="project" value="UniProtKB-KW"/>
</dbReference>